<sequence length="139" mass="16309">MDVLYPQSSVSPSSRLNPDASIFVPMKSYQTIEDFSDQWWDLVHSSPFFRDYWLQDCFHDVDQIDDLDLLDFDAFVDQNLQKQDEKVVKEKKEEKELISMAALKWNGSGRIVEAPRYFEKVPKVVKSVKVSPRTIHQPR</sequence>
<dbReference type="PANTHER" id="PTHR33790:SF1">
    <property type="entry name" value="PROTEIN EARLY RESPONSIVE TO DEHYDRATION 15"/>
    <property type="match status" value="1"/>
</dbReference>
<evidence type="ECO:0000313" key="2">
    <source>
        <dbReference type="Proteomes" id="UP000035740"/>
    </source>
</evidence>
<dbReference type="AlphaFoldDB" id="A0A0J8BDL7"/>
<reference evidence="1 2" key="1">
    <citation type="journal article" date="2014" name="Nature">
        <title>The genome of the recently domesticated crop plant sugar beet (Beta vulgaris).</title>
        <authorList>
            <person name="Dohm J.C."/>
            <person name="Minoche A.E."/>
            <person name="Holtgrawe D."/>
            <person name="Capella-Gutierrez S."/>
            <person name="Zakrzewski F."/>
            <person name="Tafer H."/>
            <person name="Rupp O."/>
            <person name="Sorensen T.R."/>
            <person name="Stracke R."/>
            <person name="Reinhardt R."/>
            <person name="Goesmann A."/>
            <person name="Kraft T."/>
            <person name="Schulz B."/>
            <person name="Stadler P.F."/>
            <person name="Schmidt T."/>
            <person name="Gabaldon T."/>
            <person name="Lehrach H."/>
            <person name="Weisshaar B."/>
            <person name="Himmelbauer H."/>
        </authorList>
    </citation>
    <scope>NUCLEOTIDE SEQUENCE [LARGE SCALE GENOMIC DNA]</scope>
    <source>
        <tissue evidence="1">Taproot</tissue>
    </source>
</reference>
<dbReference type="OMA" id="WWRLVSA"/>
<keyword evidence="2" id="KW-1185">Reference proteome</keyword>
<name>A0A0J8BDL7_BETVV</name>
<dbReference type="Gramene" id="KMS99449">
    <property type="protein sequence ID" value="KMS99449"/>
    <property type="gene ID" value="BVRB_2g044480"/>
</dbReference>
<organism evidence="1 2">
    <name type="scientific">Beta vulgaris subsp. vulgaris</name>
    <name type="common">Beet</name>
    <dbReference type="NCBI Taxonomy" id="3555"/>
    <lineage>
        <taxon>Eukaryota</taxon>
        <taxon>Viridiplantae</taxon>
        <taxon>Streptophyta</taxon>
        <taxon>Embryophyta</taxon>
        <taxon>Tracheophyta</taxon>
        <taxon>Spermatophyta</taxon>
        <taxon>Magnoliopsida</taxon>
        <taxon>eudicotyledons</taxon>
        <taxon>Gunneridae</taxon>
        <taxon>Pentapetalae</taxon>
        <taxon>Caryophyllales</taxon>
        <taxon>Chenopodiaceae</taxon>
        <taxon>Betoideae</taxon>
        <taxon>Beta</taxon>
    </lineage>
</organism>
<dbReference type="InterPro" id="IPR040414">
    <property type="entry name" value="CID1/CID2"/>
</dbReference>
<protein>
    <recommendedName>
        <fullName evidence="3">Ataxin-2 C-terminal domain-containing protein</fullName>
    </recommendedName>
</protein>
<evidence type="ECO:0008006" key="3">
    <source>
        <dbReference type="Google" id="ProtNLM"/>
    </source>
</evidence>
<dbReference type="OrthoDB" id="1918588at2759"/>
<dbReference type="Proteomes" id="UP000035740">
    <property type="component" value="Unassembled WGS sequence"/>
</dbReference>
<gene>
    <name evidence="1" type="ORF">BVRB_2g044480</name>
</gene>
<dbReference type="KEGG" id="bvg:104905938"/>
<dbReference type="eggNOG" id="ENOG502S1J2">
    <property type="taxonomic scope" value="Eukaryota"/>
</dbReference>
<accession>A0A0J8BDL7</accession>
<proteinExistence type="predicted"/>
<evidence type="ECO:0000313" key="1">
    <source>
        <dbReference type="EMBL" id="KMS99449.1"/>
    </source>
</evidence>
<dbReference type="PANTHER" id="PTHR33790">
    <property type="entry name" value="OS05G0344200 PROTEIN"/>
    <property type="match status" value="1"/>
</dbReference>
<dbReference type="EMBL" id="KQ090218">
    <property type="protein sequence ID" value="KMS99449.1"/>
    <property type="molecule type" value="Genomic_DNA"/>
</dbReference>